<dbReference type="AlphaFoldDB" id="A0A1E4TRL5"/>
<feature type="non-terminal residue" evidence="3">
    <location>
        <position position="302"/>
    </location>
</feature>
<protein>
    <recommendedName>
        <fullName evidence="2">DUF7082 domain-containing protein</fullName>
    </recommendedName>
</protein>
<feature type="region of interest" description="Disordered" evidence="1">
    <location>
        <begin position="1"/>
        <end position="38"/>
    </location>
</feature>
<gene>
    <name evidence="3" type="ORF">PACTADRAFT_60590</name>
</gene>
<evidence type="ECO:0000259" key="2">
    <source>
        <dbReference type="Pfam" id="PF23305"/>
    </source>
</evidence>
<accession>A0A1E4TRL5</accession>
<feature type="domain" description="DUF7082" evidence="2">
    <location>
        <begin position="91"/>
        <end position="292"/>
    </location>
</feature>
<proteinExistence type="predicted"/>
<feature type="compositionally biased region" description="Acidic residues" evidence="1">
    <location>
        <begin position="29"/>
        <end position="38"/>
    </location>
</feature>
<dbReference type="Proteomes" id="UP000094236">
    <property type="component" value="Unassembled WGS sequence"/>
</dbReference>
<dbReference type="OrthoDB" id="1751210at2759"/>
<dbReference type="STRING" id="669874.A0A1E4TRL5"/>
<reference evidence="4" key="1">
    <citation type="submission" date="2016-05" db="EMBL/GenBank/DDBJ databases">
        <title>Comparative genomics of biotechnologically important yeasts.</title>
        <authorList>
            <consortium name="DOE Joint Genome Institute"/>
            <person name="Riley R."/>
            <person name="Haridas S."/>
            <person name="Wolfe K.H."/>
            <person name="Lopes M.R."/>
            <person name="Hittinger C.T."/>
            <person name="Goker M."/>
            <person name="Salamov A."/>
            <person name="Wisecaver J."/>
            <person name="Long T.M."/>
            <person name="Aerts A.L."/>
            <person name="Barry K."/>
            <person name="Choi C."/>
            <person name="Clum A."/>
            <person name="Coughlan A.Y."/>
            <person name="Deshpande S."/>
            <person name="Douglass A.P."/>
            <person name="Hanson S.J."/>
            <person name="Klenk H.-P."/>
            <person name="Labutti K."/>
            <person name="Lapidus A."/>
            <person name="Lindquist E."/>
            <person name="Lipzen A."/>
            <person name="Meier-Kolthoff J.P."/>
            <person name="Ohm R.A."/>
            <person name="Otillar R.P."/>
            <person name="Pangilinan J."/>
            <person name="Peng Y."/>
            <person name="Rokas A."/>
            <person name="Rosa C.A."/>
            <person name="Scheuner C."/>
            <person name="Sibirny A.A."/>
            <person name="Slot J.C."/>
            <person name="Stielow J.B."/>
            <person name="Sun H."/>
            <person name="Kurtzman C.P."/>
            <person name="Blackwell M."/>
            <person name="Grigoriev I.V."/>
            <person name="Jeffries T.W."/>
        </authorList>
    </citation>
    <scope>NUCLEOTIDE SEQUENCE [LARGE SCALE GENOMIC DNA]</scope>
    <source>
        <strain evidence="4">NRRL Y-2460</strain>
    </source>
</reference>
<dbReference type="Pfam" id="PF23305">
    <property type="entry name" value="DUF7082"/>
    <property type="match status" value="1"/>
</dbReference>
<name>A0A1E4TRL5_PACTA</name>
<evidence type="ECO:0000256" key="1">
    <source>
        <dbReference type="SAM" id="MobiDB-lite"/>
    </source>
</evidence>
<organism evidence="3 4">
    <name type="scientific">Pachysolen tannophilus NRRL Y-2460</name>
    <dbReference type="NCBI Taxonomy" id="669874"/>
    <lineage>
        <taxon>Eukaryota</taxon>
        <taxon>Fungi</taxon>
        <taxon>Dikarya</taxon>
        <taxon>Ascomycota</taxon>
        <taxon>Saccharomycotina</taxon>
        <taxon>Pichiomycetes</taxon>
        <taxon>Pachysolenaceae</taxon>
        <taxon>Pachysolen</taxon>
    </lineage>
</organism>
<dbReference type="InterPro" id="IPR055509">
    <property type="entry name" value="DUF7082"/>
</dbReference>
<sequence length="302" mass="34141">MKSESFGDEQEDIDSQQCSSGLDDHEQNEVVDADDEGEIPDIVEIKKYRVVRGVSSGGCATRPPKEAKNSTSKFVKVKLHLSNADGNELCLPEWNLLEREDGRRIIRVERRQNRENIVASFSVVGSAIDHPAPVPAPEGVDVVEVSCLECIVDENYDDFEDPLESQIQQQPQQHLKTAKKLAGKKNGSKTEYYITSVEVIKIVELLIGSQKADGPNKRRERGRIRSNLVPFWSRKPVSSKKGLSPSASPIEVRDFRIELAQRIMGYETRKPRGFDKEVRILKWDKLVPALKRALQSYYIEIP</sequence>
<dbReference type="EMBL" id="KV454016">
    <property type="protein sequence ID" value="ODV94380.1"/>
    <property type="molecule type" value="Genomic_DNA"/>
</dbReference>
<keyword evidence="4" id="KW-1185">Reference proteome</keyword>
<feature type="compositionally biased region" description="Acidic residues" evidence="1">
    <location>
        <begin position="1"/>
        <end position="14"/>
    </location>
</feature>
<evidence type="ECO:0000313" key="4">
    <source>
        <dbReference type="Proteomes" id="UP000094236"/>
    </source>
</evidence>
<evidence type="ECO:0000313" key="3">
    <source>
        <dbReference type="EMBL" id="ODV94380.1"/>
    </source>
</evidence>